<organism evidence="13 14">
    <name type="scientific">Diatrype stigma</name>
    <dbReference type="NCBI Taxonomy" id="117547"/>
    <lineage>
        <taxon>Eukaryota</taxon>
        <taxon>Fungi</taxon>
        <taxon>Dikarya</taxon>
        <taxon>Ascomycota</taxon>
        <taxon>Pezizomycotina</taxon>
        <taxon>Sordariomycetes</taxon>
        <taxon>Xylariomycetidae</taxon>
        <taxon>Xylariales</taxon>
        <taxon>Diatrypaceae</taxon>
        <taxon>Diatrype</taxon>
    </lineage>
</organism>
<evidence type="ECO:0000256" key="10">
    <source>
        <dbReference type="ARBA" id="ARBA00023326"/>
    </source>
</evidence>
<reference evidence="13 14" key="1">
    <citation type="submission" date="2024-02" db="EMBL/GenBank/DDBJ databases">
        <title>De novo assembly and annotation of 12 fungi associated with fruit tree decline syndrome in Ontario, Canada.</title>
        <authorList>
            <person name="Sulman M."/>
            <person name="Ellouze W."/>
            <person name="Ilyukhin E."/>
        </authorList>
    </citation>
    <scope>NUCLEOTIDE SEQUENCE [LARGE SCALE GENOMIC DNA]</scope>
    <source>
        <strain evidence="13 14">M11/M66-122</strain>
    </source>
</reference>
<protein>
    <submittedName>
        <fullName evidence="13">Sperm-associated antigen 4 protein</fullName>
    </submittedName>
</protein>
<dbReference type="AlphaFoldDB" id="A0AAN9YRZ0"/>
<sequence>MKATILNLAVAASLAGAQPHHHARHHHQRDGSPVEQRDVATEVTYVPAYVTKYVLDDEDVTPDEAQAGIDKGLYVVVGQSTPTFTPPPPPTTTSSEDGGIFLQKIGGESTSSSPSSSPAPPTTTSSVAATSATSSAVASASPSGGFDSGAKGIDADFPDGKIPCTTFPSDYGAIPLDWLQLGGWSGIQKTPNYQWGASFIDFIETAVKGDTCMEGQFCSYACPEGYLQSQWPDAQGSTGQSIGGLYCNNDGFLELTRSGHTKLCEKGLGNVKIINKMNQNVAVCRTQYPGTESMVIPLDAQPGGTFDLANVDSTKYYEWGNKDTSLQYYVNQAGVSVEDGCLWDCLTHHDECGNWAPTIIGTGQAADGITYLSVFPNTPTSQAKLNFNIRIYGDVSTECTLNGGDYSVSSSGCTTGLQSGGTAYIEFSS</sequence>
<keyword evidence="7" id="KW-0119">Carbohydrate metabolism</keyword>
<feature type="region of interest" description="Disordered" evidence="11">
    <location>
        <begin position="79"/>
        <end position="130"/>
    </location>
</feature>
<comment type="caution">
    <text evidence="13">The sequence shown here is derived from an EMBL/GenBank/DDBJ whole genome shotgun (WGS) entry which is preliminary data.</text>
</comment>
<gene>
    <name evidence="13" type="primary">SUN4</name>
    <name evidence="13" type="ORF">SLS62_002731</name>
</gene>
<evidence type="ECO:0000313" key="13">
    <source>
        <dbReference type="EMBL" id="KAK7755226.1"/>
    </source>
</evidence>
<evidence type="ECO:0000256" key="12">
    <source>
        <dbReference type="SAM" id="SignalP"/>
    </source>
</evidence>
<dbReference type="GO" id="GO:0016798">
    <property type="term" value="F:hydrolase activity, acting on glycosyl bonds"/>
    <property type="evidence" value="ECO:0007669"/>
    <property type="project" value="UniProtKB-KW"/>
</dbReference>
<keyword evidence="10" id="KW-0624">Polysaccharide degradation</keyword>
<keyword evidence="4" id="KW-0964">Secreted</keyword>
<keyword evidence="8" id="KW-0326">Glycosidase</keyword>
<name>A0AAN9YRZ0_9PEZI</name>
<keyword evidence="5 12" id="KW-0732">Signal</keyword>
<dbReference type="PANTHER" id="PTHR31316">
    <property type="entry name" value="BETA-GLUCOSIDASE-LIKE PROTEIN NCA3, MITOCHONDRIAL-RELATED"/>
    <property type="match status" value="1"/>
</dbReference>
<feature type="signal peptide" evidence="12">
    <location>
        <begin position="1"/>
        <end position="17"/>
    </location>
</feature>
<dbReference type="GO" id="GO:0031505">
    <property type="term" value="P:fungal-type cell wall organization"/>
    <property type="evidence" value="ECO:0007669"/>
    <property type="project" value="TreeGrafter"/>
</dbReference>
<feature type="compositionally biased region" description="Low complexity" evidence="11">
    <location>
        <begin position="109"/>
        <end position="130"/>
    </location>
</feature>
<evidence type="ECO:0000256" key="11">
    <source>
        <dbReference type="SAM" id="MobiDB-lite"/>
    </source>
</evidence>
<evidence type="ECO:0000256" key="4">
    <source>
        <dbReference type="ARBA" id="ARBA00022525"/>
    </source>
</evidence>
<accession>A0AAN9YRZ0</accession>
<keyword evidence="9" id="KW-0961">Cell wall biogenesis/degradation</keyword>
<evidence type="ECO:0000256" key="5">
    <source>
        <dbReference type="ARBA" id="ARBA00022729"/>
    </source>
</evidence>
<dbReference type="InterPro" id="IPR051526">
    <property type="entry name" value="Beta-Glucosidase_SUN"/>
</dbReference>
<evidence type="ECO:0000256" key="9">
    <source>
        <dbReference type="ARBA" id="ARBA00023316"/>
    </source>
</evidence>
<feature type="region of interest" description="Disordered" evidence="11">
    <location>
        <begin position="16"/>
        <end position="36"/>
    </location>
</feature>
<evidence type="ECO:0000256" key="1">
    <source>
        <dbReference type="ARBA" id="ARBA00004191"/>
    </source>
</evidence>
<dbReference type="PANTHER" id="PTHR31316:SF0">
    <property type="entry name" value="SECRETED BETA-GLUCOSIDASE SIM1-RELATED"/>
    <property type="match status" value="1"/>
</dbReference>
<proteinExistence type="inferred from homology"/>
<evidence type="ECO:0000256" key="8">
    <source>
        <dbReference type="ARBA" id="ARBA00023295"/>
    </source>
</evidence>
<evidence type="ECO:0000256" key="7">
    <source>
        <dbReference type="ARBA" id="ARBA00023277"/>
    </source>
</evidence>
<dbReference type="InterPro" id="IPR005556">
    <property type="entry name" value="SUN"/>
</dbReference>
<feature type="compositionally biased region" description="Basic residues" evidence="11">
    <location>
        <begin position="19"/>
        <end position="28"/>
    </location>
</feature>
<evidence type="ECO:0000313" key="14">
    <source>
        <dbReference type="Proteomes" id="UP001320420"/>
    </source>
</evidence>
<keyword evidence="3" id="KW-0134">Cell wall</keyword>
<evidence type="ECO:0000256" key="2">
    <source>
        <dbReference type="ARBA" id="ARBA00010579"/>
    </source>
</evidence>
<dbReference type="GO" id="GO:0009986">
    <property type="term" value="C:cell surface"/>
    <property type="evidence" value="ECO:0007669"/>
    <property type="project" value="TreeGrafter"/>
</dbReference>
<evidence type="ECO:0000256" key="6">
    <source>
        <dbReference type="ARBA" id="ARBA00022801"/>
    </source>
</evidence>
<keyword evidence="14" id="KW-1185">Reference proteome</keyword>
<comment type="similarity">
    <text evidence="2">Belongs to the SUN family.</text>
</comment>
<dbReference type="Proteomes" id="UP001320420">
    <property type="component" value="Unassembled WGS sequence"/>
</dbReference>
<dbReference type="GO" id="GO:0000272">
    <property type="term" value="P:polysaccharide catabolic process"/>
    <property type="evidence" value="ECO:0007669"/>
    <property type="project" value="UniProtKB-KW"/>
</dbReference>
<comment type="subcellular location">
    <subcellularLocation>
        <location evidence="1">Secreted</location>
        <location evidence="1">Cell wall</location>
    </subcellularLocation>
</comment>
<evidence type="ECO:0000256" key="3">
    <source>
        <dbReference type="ARBA" id="ARBA00022512"/>
    </source>
</evidence>
<dbReference type="GO" id="GO:0009277">
    <property type="term" value="C:fungal-type cell wall"/>
    <property type="evidence" value="ECO:0007669"/>
    <property type="project" value="TreeGrafter"/>
</dbReference>
<feature type="chain" id="PRO_5042890379" evidence="12">
    <location>
        <begin position="18"/>
        <end position="429"/>
    </location>
</feature>
<dbReference type="EMBL" id="JAKJXP020000014">
    <property type="protein sequence ID" value="KAK7755226.1"/>
    <property type="molecule type" value="Genomic_DNA"/>
</dbReference>
<keyword evidence="6" id="KW-0378">Hydrolase</keyword>
<dbReference type="Pfam" id="PF03856">
    <property type="entry name" value="SUN"/>
    <property type="match status" value="1"/>
</dbReference>